<dbReference type="PANTHER" id="PTHR43781:SF1">
    <property type="entry name" value="SACCHAROPINE DEHYDROGENASE"/>
    <property type="match status" value="1"/>
</dbReference>
<sequence>MTDDKIAVYGASGHTGRLVVAELARRDIPMVLVGRNVDRLGQAADRAGVSTPDLRLAGLDDPAALAAGSHYVDTTGEQAYLKQIFDSVSADAEHGPRHGDPGPG</sequence>
<evidence type="ECO:0000313" key="2">
    <source>
        <dbReference type="EMBL" id="NYI90427.1"/>
    </source>
</evidence>
<dbReference type="InterPro" id="IPR036291">
    <property type="entry name" value="NAD(P)-bd_dom_sf"/>
</dbReference>
<protein>
    <submittedName>
        <fullName evidence="2">Short subunit dehydrogenase-like uncharacterized protein</fullName>
    </submittedName>
</protein>
<keyword evidence="3" id="KW-1185">Reference proteome</keyword>
<dbReference type="Gene3D" id="3.40.50.720">
    <property type="entry name" value="NAD(P)-binding Rossmann-like Domain"/>
    <property type="match status" value="1"/>
</dbReference>
<feature type="domain" description="NAD(P)-binding" evidence="1">
    <location>
        <begin position="10"/>
        <end position="72"/>
    </location>
</feature>
<comment type="caution">
    <text evidence="2">The sequence shown here is derived from an EMBL/GenBank/DDBJ whole genome shotgun (WGS) entry which is preliminary data.</text>
</comment>
<name>A0A853B6N7_9PSEU</name>
<dbReference type="SUPFAM" id="SSF51735">
    <property type="entry name" value="NAD(P)-binding Rossmann-fold domains"/>
    <property type="match status" value="1"/>
</dbReference>
<gene>
    <name evidence="2" type="ORF">HNR02_003750</name>
</gene>
<dbReference type="EMBL" id="JACCFK010000001">
    <property type="protein sequence ID" value="NYI90427.1"/>
    <property type="molecule type" value="Genomic_DNA"/>
</dbReference>
<reference evidence="2 3" key="1">
    <citation type="submission" date="2020-07" db="EMBL/GenBank/DDBJ databases">
        <title>Sequencing the genomes of 1000 actinobacteria strains.</title>
        <authorList>
            <person name="Klenk H.-P."/>
        </authorList>
    </citation>
    <scope>NUCLEOTIDE SEQUENCE [LARGE SCALE GENOMIC DNA]</scope>
    <source>
        <strain evidence="2 3">DSM 104006</strain>
    </source>
</reference>
<organism evidence="2 3">
    <name type="scientific">Amycolatopsis endophytica</name>
    <dbReference type="NCBI Taxonomy" id="860233"/>
    <lineage>
        <taxon>Bacteria</taxon>
        <taxon>Bacillati</taxon>
        <taxon>Actinomycetota</taxon>
        <taxon>Actinomycetes</taxon>
        <taxon>Pseudonocardiales</taxon>
        <taxon>Pseudonocardiaceae</taxon>
        <taxon>Amycolatopsis</taxon>
    </lineage>
</organism>
<dbReference type="RefSeq" id="WP_179774446.1">
    <property type="nucleotide sequence ID" value="NZ_JACCFK010000001.1"/>
</dbReference>
<proteinExistence type="predicted"/>
<dbReference type="AlphaFoldDB" id="A0A853B6N7"/>
<dbReference type="Proteomes" id="UP000549616">
    <property type="component" value="Unassembled WGS sequence"/>
</dbReference>
<accession>A0A853B6N7</accession>
<dbReference type="Pfam" id="PF13460">
    <property type="entry name" value="NAD_binding_10"/>
    <property type="match status" value="1"/>
</dbReference>
<dbReference type="PANTHER" id="PTHR43781">
    <property type="entry name" value="SACCHAROPINE DEHYDROGENASE"/>
    <property type="match status" value="1"/>
</dbReference>
<evidence type="ECO:0000259" key="1">
    <source>
        <dbReference type="Pfam" id="PF13460"/>
    </source>
</evidence>
<dbReference type="InterPro" id="IPR016040">
    <property type="entry name" value="NAD(P)-bd_dom"/>
</dbReference>
<evidence type="ECO:0000313" key="3">
    <source>
        <dbReference type="Proteomes" id="UP000549616"/>
    </source>
</evidence>